<dbReference type="Ensembl" id="ENSECRT00000003414.1">
    <property type="protein sequence ID" value="ENSECRP00000003356.1"/>
    <property type="gene ID" value="ENSECRG00000002305.1"/>
</dbReference>
<dbReference type="GO" id="GO:0005634">
    <property type="term" value="C:nucleus"/>
    <property type="evidence" value="ECO:0007669"/>
    <property type="project" value="UniProtKB-SubCell"/>
</dbReference>
<dbReference type="GO" id="GO:0051726">
    <property type="term" value="P:regulation of cell cycle"/>
    <property type="evidence" value="ECO:0007669"/>
    <property type="project" value="TreeGrafter"/>
</dbReference>
<comment type="pathway">
    <text evidence="3">Protein modification; protein ubiquitination.</text>
</comment>
<evidence type="ECO:0000256" key="15">
    <source>
        <dbReference type="ARBA" id="ARBA00081589"/>
    </source>
</evidence>
<evidence type="ECO:0000256" key="1">
    <source>
        <dbReference type="ARBA" id="ARBA00004123"/>
    </source>
</evidence>
<dbReference type="SMART" id="SM00256">
    <property type="entry name" value="FBOX"/>
    <property type="match status" value="1"/>
</dbReference>
<dbReference type="GO" id="GO:0005829">
    <property type="term" value="C:cytosol"/>
    <property type="evidence" value="ECO:0007669"/>
    <property type="project" value="TreeGrafter"/>
</dbReference>
<evidence type="ECO:0000259" key="16">
    <source>
        <dbReference type="PROSITE" id="PS50181"/>
    </source>
</evidence>
<keyword evidence="4" id="KW-0963">Cytoplasm</keyword>
<evidence type="ECO:0000256" key="9">
    <source>
        <dbReference type="ARBA" id="ARBA00022843"/>
    </source>
</evidence>
<keyword evidence="11" id="KW-0539">Nucleus</keyword>
<dbReference type="PROSITE" id="PS50181">
    <property type="entry name" value="FBOX"/>
    <property type="match status" value="1"/>
</dbReference>
<evidence type="ECO:0000313" key="17">
    <source>
        <dbReference type="Ensembl" id="ENSECRP00000003356.1"/>
    </source>
</evidence>
<evidence type="ECO:0000313" key="18">
    <source>
        <dbReference type="Proteomes" id="UP000694620"/>
    </source>
</evidence>
<dbReference type="GO" id="GO:0070534">
    <property type="term" value="P:protein K63-linked ubiquitination"/>
    <property type="evidence" value="ECO:0007669"/>
    <property type="project" value="UniProtKB-ARBA"/>
</dbReference>
<reference evidence="17" key="2">
    <citation type="submission" date="2025-08" db="UniProtKB">
        <authorList>
            <consortium name="Ensembl"/>
        </authorList>
    </citation>
    <scope>IDENTIFICATION</scope>
</reference>
<proteinExistence type="predicted"/>
<dbReference type="SUPFAM" id="SSF81383">
    <property type="entry name" value="F-box domain"/>
    <property type="match status" value="1"/>
</dbReference>
<keyword evidence="8" id="KW-0833">Ubl conjugation pathway</keyword>
<evidence type="ECO:0000256" key="6">
    <source>
        <dbReference type="ARBA" id="ARBA00022614"/>
    </source>
</evidence>
<dbReference type="InterPro" id="IPR006553">
    <property type="entry name" value="Leu-rich_rpt_Cys-con_subtyp"/>
</dbReference>
<dbReference type="FunFam" id="3.80.10.10:FF:000105">
    <property type="entry name" value="S-phase kinase-associated protein 2"/>
    <property type="match status" value="1"/>
</dbReference>
<dbReference type="PANTHER" id="PTHR16134">
    <property type="entry name" value="F-BOX/TPR REPEAT PROTEIN POF3"/>
    <property type="match status" value="1"/>
</dbReference>
<dbReference type="Pfam" id="PF12937">
    <property type="entry name" value="F-box-like"/>
    <property type="match status" value="1"/>
</dbReference>
<comment type="subcellular location">
    <subcellularLocation>
        <location evidence="2">Cytoplasm</location>
    </subcellularLocation>
    <subcellularLocation>
        <location evidence="1">Nucleus</location>
    </subcellularLocation>
</comment>
<dbReference type="AlphaFoldDB" id="A0A8C4RLH0"/>
<gene>
    <name evidence="17" type="primary">SKP2</name>
    <name evidence="17" type="synonym">skp2</name>
</gene>
<keyword evidence="10" id="KW-0007">Acetylation</keyword>
<dbReference type="Proteomes" id="UP000694620">
    <property type="component" value="Chromosome 5"/>
</dbReference>
<evidence type="ECO:0000256" key="10">
    <source>
        <dbReference type="ARBA" id="ARBA00022990"/>
    </source>
</evidence>
<organism evidence="17 18">
    <name type="scientific">Erpetoichthys calabaricus</name>
    <name type="common">Rope fish</name>
    <name type="synonym">Calamoichthys calabaricus</name>
    <dbReference type="NCBI Taxonomy" id="27687"/>
    <lineage>
        <taxon>Eukaryota</taxon>
        <taxon>Metazoa</taxon>
        <taxon>Chordata</taxon>
        <taxon>Craniata</taxon>
        <taxon>Vertebrata</taxon>
        <taxon>Euteleostomi</taxon>
        <taxon>Actinopterygii</taxon>
        <taxon>Polypteriformes</taxon>
        <taxon>Polypteridae</taxon>
        <taxon>Erpetoichthys</taxon>
    </lineage>
</organism>
<reference evidence="17" key="1">
    <citation type="submission" date="2021-06" db="EMBL/GenBank/DDBJ databases">
        <authorList>
            <consortium name="Wellcome Sanger Institute Data Sharing"/>
        </authorList>
    </citation>
    <scope>NUCLEOTIDE SEQUENCE [LARGE SCALE GENOMIC DNA]</scope>
</reference>
<evidence type="ECO:0000256" key="4">
    <source>
        <dbReference type="ARBA" id="ARBA00022490"/>
    </source>
</evidence>
<evidence type="ECO:0000256" key="13">
    <source>
        <dbReference type="ARBA" id="ARBA00071634"/>
    </source>
</evidence>
<dbReference type="GO" id="GO:1905168">
    <property type="term" value="P:positive regulation of double-strand break repair via homologous recombination"/>
    <property type="evidence" value="ECO:0007669"/>
    <property type="project" value="UniProtKB-ARBA"/>
</dbReference>
<dbReference type="CDD" id="cd22114">
    <property type="entry name" value="F-box_FBXL1"/>
    <property type="match status" value="1"/>
</dbReference>
<feature type="domain" description="F-box" evidence="16">
    <location>
        <begin position="92"/>
        <end position="138"/>
    </location>
</feature>
<evidence type="ECO:0000256" key="5">
    <source>
        <dbReference type="ARBA" id="ARBA00022553"/>
    </source>
</evidence>
<keyword evidence="6" id="KW-0433">Leucine-rich repeat</keyword>
<evidence type="ECO:0000256" key="8">
    <source>
        <dbReference type="ARBA" id="ARBA00022786"/>
    </source>
</evidence>
<dbReference type="InterPro" id="IPR001810">
    <property type="entry name" value="F-box_dom"/>
</dbReference>
<evidence type="ECO:0000256" key="12">
    <source>
        <dbReference type="ARBA" id="ARBA00056227"/>
    </source>
</evidence>
<dbReference type="GO" id="GO:0019005">
    <property type="term" value="C:SCF ubiquitin ligase complex"/>
    <property type="evidence" value="ECO:0007669"/>
    <property type="project" value="UniProtKB-ARBA"/>
</dbReference>
<dbReference type="GO" id="GO:0000082">
    <property type="term" value="P:G1/S transition of mitotic cell cycle"/>
    <property type="evidence" value="ECO:0007669"/>
    <property type="project" value="UniProtKB-ARBA"/>
</dbReference>
<protein>
    <recommendedName>
        <fullName evidence="13">S-phase kinase-associated protein 2</fullName>
    </recommendedName>
    <alternativeName>
        <fullName evidence="15">Cyclin-A/CDK2-associated protein p45</fullName>
    </alternativeName>
    <alternativeName>
        <fullName evidence="14">F-box protein Skp2</fullName>
    </alternativeName>
</protein>
<sequence length="421" mass="47343">MHAAMSQEKRIHLQELPSSSGHVARFTRIVDPANALRVQLKENLENECTPQELIQSWSPPRKCPKICKGKENDSAPFVLARRPRKKPEAERGLSWDNLPDELLLGIFYHLPLADLLRVSRACRRWHCLAFDEFLWHSIDLTGKSLLAHPLHQALNAGIVALRCPRTCIGKPLLRDSCPFRLQHADFSNCTVSTTVLEDIIGHCHRLQNLSLEGLVLSDQVMLSLAQNTELAQLNLSGCSGFSAESLKEMLQHCSCLKELNLAWCTFKAEHIAAAVNNFPEGLTQLNLSGYRESLCGNDVEVLVKRCLNLTSLDVSDNVLLTADCFKYFLQLNSLQHLGLSRCYQINPASLIDFEKCHSLKTLEVFGIVQDVHLPVLWNSLPRIKINTCPFTTIARPTTGGKNSRNIWGIKCRLSYRGPFSF</sequence>
<comment type="function">
    <text evidence="12">Substrate recognition component of a SCF (SKP1-CUL1-F-box protein) E3 ubiquitin-protein ligase complex which mediates the ubiquitination and subsequent proteasomal degradation of target proteins involved in cell cycle progression, signal transduction and transcription. Specifically recognizes phosphorylated CDKN1B/p27kip and is involved in regulation of G1/S transition. Degradation of CDKN1B/p27kip also requires CKS1. Recognizes target proteins ORC1, CDT1, RBL2, KMT2A/MLL1, CDK9, RAG2, NBN, FOXO1, UBP43, YTHDF2, and probably MYC, TOB1 and TAL1. Degradation of TAL1 also requires STUB1. Recognizes CDKN1A in association with CCNE1 or CCNE2 and CDK2. Promotes ubiquitination and destruction of CDH1 in a CK1-dependent manner, thereby regulating cell migration. Following phosphorylation in response to DNA damage, mediates 'Lys-63'-linked ubiquitination of NBN, promoting ATM recruitment to DNA damage sites and DNA repair via homologous recombination.</text>
</comment>
<accession>A0A8C4RLH0</accession>
<dbReference type="GO" id="GO:0000086">
    <property type="term" value="P:G2/M transition of mitotic cell cycle"/>
    <property type="evidence" value="ECO:0007669"/>
    <property type="project" value="TreeGrafter"/>
</dbReference>
<evidence type="ECO:0000256" key="3">
    <source>
        <dbReference type="ARBA" id="ARBA00004906"/>
    </source>
</evidence>
<reference evidence="17" key="3">
    <citation type="submission" date="2025-09" db="UniProtKB">
        <authorList>
            <consortium name="Ensembl"/>
        </authorList>
    </citation>
    <scope>IDENTIFICATION</scope>
</reference>
<dbReference type="InterPro" id="IPR036047">
    <property type="entry name" value="F-box-like_dom_sf"/>
</dbReference>
<evidence type="ECO:0000256" key="7">
    <source>
        <dbReference type="ARBA" id="ARBA00022737"/>
    </source>
</evidence>
<dbReference type="Gene3D" id="3.80.10.10">
    <property type="entry name" value="Ribonuclease Inhibitor"/>
    <property type="match status" value="1"/>
</dbReference>
<dbReference type="SUPFAM" id="SSF52047">
    <property type="entry name" value="RNI-like"/>
    <property type="match status" value="1"/>
</dbReference>
<dbReference type="GO" id="GO:0031146">
    <property type="term" value="P:SCF-dependent proteasomal ubiquitin-dependent protein catabolic process"/>
    <property type="evidence" value="ECO:0007669"/>
    <property type="project" value="TreeGrafter"/>
</dbReference>
<keyword evidence="9" id="KW-0832">Ubl conjugation</keyword>
<keyword evidence="18" id="KW-1185">Reference proteome</keyword>
<evidence type="ECO:0000256" key="11">
    <source>
        <dbReference type="ARBA" id="ARBA00023242"/>
    </source>
</evidence>
<dbReference type="SMART" id="SM00367">
    <property type="entry name" value="LRR_CC"/>
    <property type="match status" value="4"/>
</dbReference>
<dbReference type="GeneTree" id="ENSGT00390000007918"/>
<dbReference type="GO" id="GO:0140767">
    <property type="term" value="F:enzyme-substrate adaptor activity"/>
    <property type="evidence" value="ECO:0007669"/>
    <property type="project" value="UniProtKB-ARBA"/>
</dbReference>
<keyword evidence="5" id="KW-0597">Phosphoprotein</keyword>
<name>A0A8C4RLH0_ERPCA</name>
<dbReference type="PANTHER" id="PTHR16134:SF32">
    <property type="entry name" value="S-PHASE KINASE-ASSOCIATED PROTEIN 2"/>
    <property type="match status" value="1"/>
</dbReference>
<evidence type="ECO:0000256" key="14">
    <source>
        <dbReference type="ARBA" id="ARBA00077776"/>
    </source>
</evidence>
<evidence type="ECO:0000256" key="2">
    <source>
        <dbReference type="ARBA" id="ARBA00004496"/>
    </source>
</evidence>
<keyword evidence="7" id="KW-0677">Repeat</keyword>
<dbReference type="InterPro" id="IPR032675">
    <property type="entry name" value="LRR_dom_sf"/>
</dbReference>